<evidence type="ECO:0000256" key="7">
    <source>
        <dbReference type="ARBA" id="ARBA00022777"/>
    </source>
</evidence>
<dbReference type="Gene3D" id="1.10.287.130">
    <property type="match status" value="1"/>
</dbReference>
<dbReference type="PRINTS" id="PR00344">
    <property type="entry name" value="BCTRLSENSOR"/>
</dbReference>
<dbReference type="InterPro" id="IPR003594">
    <property type="entry name" value="HATPase_dom"/>
</dbReference>
<keyword evidence="5" id="KW-0808">Transferase</keyword>
<reference evidence="13 14" key="1">
    <citation type="submission" date="2019-03" db="EMBL/GenBank/DDBJ databases">
        <title>Three New Species of Nocardioides, Nocardioides euryhalodurans sp. nov., Nocardioides seonyuensis sp. nov. and Nocardioides eburneoflavus sp. nov. Iolated from Soil.</title>
        <authorList>
            <person name="Roh S.G."/>
            <person name="Lee C."/>
            <person name="Kim M.-K."/>
            <person name="Kim S.B."/>
        </authorList>
    </citation>
    <scope>NUCLEOTIDE SEQUENCE [LARGE SCALE GENOMIC DNA]</scope>
    <source>
        <strain evidence="13 14">MMS17-SY207-3</strain>
    </source>
</reference>
<dbReference type="EMBL" id="CP038436">
    <property type="protein sequence ID" value="QBX55290.1"/>
    <property type="molecule type" value="Genomic_DNA"/>
</dbReference>
<protein>
    <recommendedName>
        <fullName evidence="10">Sensor-like histidine kinase SenX3</fullName>
        <ecNumber evidence="3">2.7.13.3</ecNumber>
    </recommendedName>
</protein>
<dbReference type="GO" id="GO:0005886">
    <property type="term" value="C:plasma membrane"/>
    <property type="evidence" value="ECO:0007669"/>
    <property type="project" value="UniProtKB-SubCell"/>
</dbReference>
<dbReference type="Pfam" id="PF00512">
    <property type="entry name" value="HisKA"/>
    <property type="match status" value="1"/>
</dbReference>
<dbReference type="GO" id="GO:0007234">
    <property type="term" value="P:osmosensory signaling via phosphorelay pathway"/>
    <property type="evidence" value="ECO:0007669"/>
    <property type="project" value="TreeGrafter"/>
</dbReference>
<dbReference type="KEGG" id="nsn:EXE58_07355"/>
<comment type="catalytic activity">
    <reaction evidence="1">
        <text>ATP + protein L-histidine = ADP + protein N-phospho-L-histidine.</text>
        <dbReference type="EC" id="2.7.13.3"/>
    </reaction>
</comment>
<dbReference type="GO" id="GO:0000155">
    <property type="term" value="F:phosphorelay sensor kinase activity"/>
    <property type="evidence" value="ECO:0007669"/>
    <property type="project" value="InterPro"/>
</dbReference>
<evidence type="ECO:0000259" key="12">
    <source>
        <dbReference type="PROSITE" id="PS50109"/>
    </source>
</evidence>
<gene>
    <name evidence="13" type="ORF">EXE58_07355</name>
</gene>
<evidence type="ECO:0000313" key="13">
    <source>
        <dbReference type="EMBL" id="QBX55290.1"/>
    </source>
</evidence>
<evidence type="ECO:0000256" key="10">
    <source>
        <dbReference type="ARBA" id="ARBA00039401"/>
    </source>
</evidence>
<evidence type="ECO:0000256" key="9">
    <source>
        <dbReference type="ARBA" id="ARBA00023012"/>
    </source>
</evidence>
<dbReference type="InterPro" id="IPR003661">
    <property type="entry name" value="HisK_dim/P_dom"/>
</dbReference>
<feature type="region of interest" description="Disordered" evidence="11">
    <location>
        <begin position="1"/>
        <end position="20"/>
    </location>
</feature>
<dbReference type="EC" id="2.7.13.3" evidence="3"/>
<evidence type="ECO:0000256" key="1">
    <source>
        <dbReference type="ARBA" id="ARBA00000085"/>
    </source>
</evidence>
<feature type="domain" description="Histidine kinase" evidence="12">
    <location>
        <begin position="348"/>
        <end position="565"/>
    </location>
</feature>
<keyword evidence="4" id="KW-0597">Phosphoprotein</keyword>
<name>A0A4P7IEV8_9ACTN</name>
<evidence type="ECO:0000256" key="6">
    <source>
        <dbReference type="ARBA" id="ARBA00022741"/>
    </source>
</evidence>
<dbReference type="GO" id="GO:0030295">
    <property type="term" value="F:protein kinase activator activity"/>
    <property type="evidence" value="ECO:0007669"/>
    <property type="project" value="TreeGrafter"/>
</dbReference>
<evidence type="ECO:0000256" key="8">
    <source>
        <dbReference type="ARBA" id="ARBA00022840"/>
    </source>
</evidence>
<sequence length="572" mass="62310">MDGRVAHQDGGADRSRVQAWGDEQTRELVQKVTLDIPARAGVESCVVEVVRPDGHVELVTVAGDSPEDVLRDTEELRQRVRVDLDEGEPDGDDVWFRAEGPGCGELLVRAVRDEDGDLRAIVYLGPARSAEGGPAVPEQVDEALRLSLRCLLIIVEHERLAQSVRMTSVVRRLLHTPDVRHDEEALVSRAVEELGGAFDATAFEVHVFGAGWTGPMSRCLSPEECDALADAAERACSSHHVVVVEPGEVWGDDELRSIGAALDAMLDDVDARTVVLAPVGASGTALGLMLIARGWEGRRWTDAESEAVLDFGHDLGRKIVDARATHRERDLLEQLNWHEELRRSFHNTITHELKTPLTIIRANAELLAMADGLPAEAAQRLEAIERGVVRMMGMVNDLTTLARVSDPDRDQFRVTVDVGTLVQEVTNAMEAVASRAGVTLEMDEPATVCLTRGDPDQLSGALTNVVDNAVKYSDPGGHVSVSLRREGPWLVLACRDEGLGISVDDQAALFTPFFRSSNPEALARPGTGLGLDIVKGVVERHEGQVSVESELGRGTTVRLMFPAMDDRRRTPR</sequence>
<dbReference type="PANTHER" id="PTHR42878">
    <property type="entry name" value="TWO-COMPONENT HISTIDINE KINASE"/>
    <property type="match status" value="1"/>
</dbReference>
<dbReference type="RefSeq" id="WP_135267282.1">
    <property type="nucleotide sequence ID" value="NZ_CP038436.1"/>
</dbReference>
<evidence type="ECO:0000256" key="11">
    <source>
        <dbReference type="SAM" id="MobiDB-lite"/>
    </source>
</evidence>
<dbReference type="FunFam" id="3.30.565.10:FF:000006">
    <property type="entry name" value="Sensor histidine kinase WalK"/>
    <property type="match status" value="1"/>
</dbReference>
<dbReference type="InterPro" id="IPR036097">
    <property type="entry name" value="HisK_dim/P_sf"/>
</dbReference>
<dbReference type="SUPFAM" id="SSF47384">
    <property type="entry name" value="Homodimeric domain of signal transducing histidine kinase"/>
    <property type="match status" value="1"/>
</dbReference>
<dbReference type="Proteomes" id="UP000294853">
    <property type="component" value="Chromosome"/>
</dbReference>
<accession>A0A4P7IEV8</accession>
<dbReference type="SUPFAM" id="SSF55874">
    <property type="entry name" value="ATPase domain of HSP90 chaperone/DNA topoisomerase II/histidine kinase"/>
    <property type="match status" value="1"/>
</dbReference>
<dbReference type="InterPro" id="IPR005467">
    <property type="entry name" value="His_kinase_dom"/>
</dbReference>
<dbReference type="InterPro" id="IPR036890">
    <property type="entry name" value="HATPase_C_sf"/>
</dbReference>
<feature type="compositionally biased region" description="Basic and acidic residues" evidence="11">
    <location>
        <begin position="1"/>
        <end position="16"/>
    </location>
</feature>
<organism evidence="13 14">
    <name type="scientific">Nocardioides seonyuensis</name>
    <dbReference type="NCBI Taxonomy" id="2518371"/>
    <lineage>
        <taxon>Bacteria</taxon>
        <taxon>Bacillati</taxon>
        <taxon>Actinomycetota</taxon>
        <taxon>Actinomycetes</taxon>
        <taxon>Propionibacteriales</taxon>
        <taxon>Nocardioidaceae</taxon>
        <taxon>Nocardioides</taxon>
    </lineage>
</organism>
<proteinExistence type="predicted"/>
<keyword evidence="7 13" id="KW-0418">Kinase</keyword>
<evidence type="ECO:0000256" key="5">
    <source>
        <dbReference type="ARBA" id="ARBA00022679"/>
    </source>
</evidence>
<comment type="subcellular location">
    <subcellularLocation>
        <location evidence="2">Cell membrane</location>
    </subcellularLocation>
</comment>
<dbReference type="PROSITE" id="PS50109">
    <property type="entry name" value="HIS_KIN"/>
    <property type="match status" value="1"/>
</dbReference>
<keyword evidence="14" id="KW-1185">Reference proteome</keyword>
<dbReference type="PANTHER" id="PTHR42878:SF7">
    <property type="entry name" value="SENSOR HISTIDINE KINASE GLRK"/>
    <property type="match status" value="1"/>
</dbReference>
<evidence type="ECO:0000256" key="2">
    <source>
        <dbReference type="ARBA" id="ARBA00004236"/>
    </source>
</evidence>
<dbReference type="GO" id="GO:0000156">
    <property type="term" value="F:phosphorelay response regulator activity"/>
    <property type="evidence" value="ECO:0007669"/>
    <property type="project" value="TreeGrafter"/>
</dbReference>
<dbReference type="SMART" id="SM00387">
    <property type="entry name" value="HATPase_c"/>
    <property type="match status" value="1"/>
</dbReference>
<keyword evidence="9" id="KW-0902">Two-component regulatory system</keyword>
<dbReference type="Pfam" id="PF02518">
    <property type="entry name" value="HATPase_c"/>
    <property type="match status" value="1"/>
</dbReference>
<evidence type="ECO:0000313" key="14">
    <source>
        <dbReference type="Proteomes" id="UP000294853"/>
    </source>
</evidence>
<dbReference type="OrthoDB" id="9757990at2"/>
<dbReference type="CDD" id="cd00082">
    <property type="entry name" value="HisKA"/>
    <property type="match status" value="1"/>
</dbReference>
<dbReference type="InterPro" id="IPR004358">
    <property type="entry name" value="Sig_transdc_His_kin-like_C"/>
</dbReference>
<keyword evidence="8" id="KW-0067">ATP-binding</keyword>
<evidence type="ECO:0000256" key="3">
    <source>
        <dbReference type="ARBA" id="ARBA00012438"/>
    </source>
</evidence>
<dbReference type="InterPro" id="IPR050351">
    <property type="entry name" value="BphY/WalK/GraS-like"/>
</dbReference>
<dbReference type="Gene3D" id="3.30.565.10">
    <property type="entry name" value="Histidine kinase-like ATPase, C-terminal domain"/>
    <property type="match status" value="1"/>
</dbReference>
<keyword evidence="6" id="KW-0547">Nucleotide-binding</keyword>
<evidence type="ECO:0000256" key="4">
    <source>
        <dbReference type="ARBA" id="ARBA00022553"/>
    </source>
</evidence>
<dbReference type="AlphaFoldDB" id="A0A4P7IEV8"/>
<dbReference type="SMART" id="SM00388">
    <property type="entry name" value="HisKA"/>
    <property type="match status" value="1"/>
</dbReference>
<dbReference type="GO" id="GO:0005524">
    <property type="term" value="F:ATP binding"/>
    <property type="evidence" value="ECO:0007669"/>
    <property type="project" value="UniProtKB-KW"/>
</dbReference>